<name>A0A1K1KMN0_9LACO</name>
<feature type="domain" description="Solute-binding protein family 3/N-terminal" evidence="2">
    <location>
        <begin position="32"/>
        <end position="262"/>
    </location>
</feature>
<proteinExistence type="predicted"/>
<evidence type="ECO:0000256" key="1">
    <source>
        <dbReference type="ARBA" id="ARBA00022729"/>
    </source>
</evidence>
<evidence type="ECO:0000313" key="4">
    <source>
        <dbReference type="Proteomes" id="UP000190935"/>
    </source>
</evidence>
<dbReference type="Pfam" id="PF00497">
    <property type="entry name" value="SBP_bac_3"/>
    <property type="match status" value="1"/>
</dbReference>
<keyword evidence="1" id="KW-0732">Signal</keyword>
<sequence>MKYTARKHFILIFVLSFFILLFFTPSISAVNVLKVGVLKDDAPLSSAYSNNQAHGANVAVAAQLAKDLDQKAKIVPCKNKKQQLKQLRNGKIDIALGSFSPQTANYKLSTPIFYVENILFRRADGTKKSVQKLADHKVGMLKNGTQSSLLKELQFKRKRYSSISAMVTALQNKKIKAAILTGPEYTSYLQKHPEYTQAKDHTDQQQTQQVLKRIKDSQITAQEVSVATYHSKKLAKKINKDLKKMSKDGRLNKISLKYFGKDITQQ</sequence>
<accession>A0A1K1KMN0</accession>
<gene>
    <name evidence="3" type="ORF">LAC1533_0725</name>
</gene>
<dbReference type="InterPro" id="IPR001638">
    <property type="entry name" value="Solute-binding_3/MltF_N"/>
</dbReference>
<dbReference type="SMART" id="SM00062">
    <property type="entry name" value="PBPb"/>
    <property type="match status" value="1"/>
</dbReference>
<dbReference type="PANTHER" id="PTHR35936">
    <property type="entry name" value="MEMBRANE-BOUND LYTIC MUREIN TRANSGLYCOSYLASE F"/>
    <property type="match status" value="1"/>
</dbReference>
<dbReference type="SUPFAM" id="SSF53850">
    <property type="entry name" value="Periplasmic binding protein-like II"/>
    <property type="match status" value="1"/>
</dbReference>
<dbReference type="EMBL" id="LT630287">
    <property type="protein sequence ID" value="SFV40144.1"/>
    <property type="molecule type" value="Genomic_DNA"/>
</dbReference>
<dbReference type="RefSeq" id="WP_056971802.1">
    <property type="nucleotide sequence ID" value="NZ_JBHUGU010000002.1"/>
</dbReference>
<reference evidence="4" key="1">
    <citation type="submission" date="2016-11" db="EMBL/GenBank/DDBJ databases">
        <authorList>
            <person name="Papadimitriou K."/>
        </authorList>
    </citation>
    <scope>NUCLEOTIDE SEQUENCE [LARGE SCALE GENOMIC DNA]</scope>
    <source>
        <strain evidence="4">ACA-DC 1533</strain>
    </source>
</reference>
<dbReference type="PANTHER" id="PTHR35936:SF32">
    <property type="entry name" value="MEMBRANE-BOUND LYTIC MUREIN TRANSGLYCOSYLASE F"/>
    <property type="match status" value="1"/>
</dbReference>
<dbReference type="KEGG" id="laca:LAC1533_0725"/>
<protein>
    <submittedName>
        <fullName evidence="3">Amino acid ABC transporter substrate-binding protein</fullName>
    </submittedName>
</protein>
<evidence type="ECO:0000259" key="2">
    <source>
        <dbReference type="SMART" id="SM00062"/>
    </source>
</evidence>
<evidence type="ECO:0000313" key="3">
    <source>
        <dbReference type="EMBL" id="SFV40144.1"/>
    </source>
</evidence>
<dbReference type="Proteomes" id="UP000190935">
    <property type="component" value="Chromosome I"/>
</dbReference>
<organism evidence="3 4">
    <name type="scientific">Ligilactobacillus acidipiscis</name>
    <dbReference type="NCBI Taxonomy" id="89059"/>
    <lineage>
        <taxon>Bacteria</taxon>
        <taxon>Bacillati</taxon>
        <taxon>Bacillota</taxon>
        <taxon>Bacilli</taxon>
        <taxon>Lactobacillales</taxon>
        <taxon>Lactobacillaceae</taxon>
        <taxon>Ligilactobacillus</taxon>
    </lineage>
</organism>
<dbReference type="Gene3D" id="3.40.190.10">
    <property type="entry name" value="Periplasmic binding protein-like II"/>
    <property type="match status" value="2"/>
</dbReference>
<dbReference type="AlphaFoldDB" id="A0A1K1KMN0"/>